<sequence length="90" mass="9648">MFFKTGGYLMGLAGTHCWRGSGIRHGLVGKGKGASNFEVPQLMSMGVLRPGMRRTKNGIQKGVEGKGVLFCMVICDLLLFIAAVISLPSF</sequence>
<dbReference type="AlphaFoldDB" id="A0AA39ZXE6"/>
<reference evidence="2" key="1">
    <citation type="submission" date="2023-06" db="EMBL/GenBank/DDBJ databases">
        <title>Genome-scale phylogeny and comparative genomics of the fungal order Sordariales.</title>
        <authorList>
            <consortium name="Lawrence Berkeley National Laboratory"/>
            <person name="Hensen N."/>
            <person name="Bonometti L."/>
            <person name="Westerberg I."/>
            <person name="Brannstrom I.O."/>
            <person name="Guillou S."/>
            <person name="Cros-Aarteil S."/>
            <person name="Calhoun S."/>
            <person name="Haridas S."/>
            <person name="Kuo A."/>
            <person name="Mondo S."/>
            <person name="Pangilinan J."/>
            <person name="Riley R."/>
            <person name="Labutti K."/>
            <person name="Andreopoulos B."/>
            <person name="Lipzen A."/>
            <person name="Chen C."/>
            <person name="Yanf M."/>
            <person name="Daum C."/>
            <person name="Ng V."/>
            <person name="Clum A."/>
            <person name="Steindorff A."/>
            <person name="Ohm R."/>
            <person name="Martin F."/>
            <person name="Silar P."/>
            <person name="Natvig D."/>
            <person name="Lalanne C."/>
            <person name="Gautier V."/>
            <person name="Ament-Velasquez S.L."/>
            <person name="Kruys A."/>
            <person name="Hutchinson M.I."/>
            <person name="Powell A.J."/>
            <person name="Barry K."/>
            <person name="Miller A.N."/>
            <person name="Grigoriev I.V."/>
            <person name="Debuchy R."/>
            <person name="Gladieux P."/>
            <person name="Thoren M.H."/>
            <person name="Johannesson H."/>
        </authorList>
    </citation>
    <scope>NUCLEOTIDE SEQUENCE</scope>
    <source>
        <strain evidence="2">SMH4607-1</strain>
    </source>
</reference>
<comment type="caution">
    <text evidence="2">The sequence shown here is derived from an EMBL/GenBank/DDBJ whole genome shotgun (WGS) entry which is preliminary data.</text>
</comment>
<dbReference type="EMBL" id="JAUKUA010000007">
    <property type="protein sequence ID" value="KAK0705421.1"/>
    <property type="molecule type" value="Genomic_DNA"/>
</dbReference>
<proteinExistence type="predicted"/>
<evidence type="ECO:0000313" key="2">
    <source>
        <dbReference type="EMBL" id="KAK0705421.1"/>
    </source>
</evidence>
<name>A0AA39ZXE6_9PEZI</name>
<keyword evidence="3" id="KW-1185">Reference proteome</keyword>
<protein>
    <recommendedName>
        <fullName evidence="4">Transmembrane protein</fullName>
    </recommendedName>
</protein>
<keyword evidence="1" id="KW-1133">Transmembrane helix</keyword>
<keyword evidence="1" id="KW-0472">Membrane</keyword>
<feature type="transmembrane region" description="Helical" evidence="1">
    <location>
        <begin position="67"/>
        <end position="87"/>
    </location>
</feature>
<accession>A0AA39ZXE6</accession>
<gene>
    <name evidence="2" type="ORF">B0H67DRAFT_594020</name>
</gene>
<keyword evidence="1" id="KW-0812">Transmembrane</keyword>
<organism evidence="2 3">
    <name type="scientific">Lasiosphaeris hirsuta</name>
    <dbReference type="NCBI Taxonomy" id="260670"/>
    <lineage>
        <taxon>Eukaryota</taxon>
        <taxon>Fungi</taxon>
        <taxon>Dikarya</taxon>
        <taxon>Ascomycota</taxon>
        <taxon>Pezizomycotina</taxon>
        <taxon>Sordariomycetes</taxon>
        <taxon>Sordariomycetidae</taxon>
        <taxon>Sordariales</taxon>
        <taxon>Lasiosphaeriaceae</taxon>
        <taxon>Lasiosphaeris</taxon>
    </lineage>
</organism>
<evidence type="ECO:0008006" key="4">
    <source>
        <dbReference type="Google" id="ProtNLM"/>
    </source>
</evidence>
<evidence type="ECO:0000256" key="1">
    <source>
        <dbReference type="SAM" id="Phobius"/>
    </source>
</evidence>
<evidence type="ECO:0000313" key="3">
    <source>
        <dbReference type="Proteomes" id="UP001172102"/>
    </source>
</evidence>
<dbReference type="Proteomes" id="UP001172102">
    <property type="component" value="Unassembled WGS sequence"/>
</dbReference>